<comment type="caution">
    <text evidence="1">The sequence shown here is derived from an EMBL/GenBank/DDBJ whole genome shotgun (WGS) entry which is preliminary data.</text>
</comment>
<dbReference type="AlphaFoldDB" id="A0A1Y2E050"/>
<accession>A0A1Y2E050</accession>
<proteinExistence type="predicted"/>
<dbReference type="EMBL" id="MCFJ01000007">
    <property type="protein sequence ID" value="ORY64245.1"/>
    <property type="molecule type" value="Genomic_DNA"/>
</dbReference>
<evidence type="ECO:0000313" key="1">
    <source>
        <dbReference type="EMBL" id="ORY64245.1"/>
    </source>
</evidence>
<dbReference type="InParanoid" id="A0A1Y2E050"/>
<keyword evidence="2" id="KW-1185">Reference proteome</keyword>
<dbReference type="GeneID" id="63770363"/>
<reference evidence="1 2" key="1">
    <citation type="submission" date="2016-07" db="EMBL/GenBank/DDBJ databases">
        <title>Pervasive Adenine N6-methylation of Active Genes in Fungi.</title>
        <authorList>
            <consortium name="DOE Joint Genome Institute"/>
            <person name="Mondo S.J."/>
            <person name="Dannebaum R.O."/>
            <person name="Kuo R.C."/>
            <person name="Labutti K."/>
            <person name="Haridas S."/>
            <person name="Kuo A."/>
            <person name="Salamov A."/>
            <person name="Ahrendt S.R."/>
            <person name="Lipzen A."/>
            <person name="Sullivan W."/>
            <person name="Andreopoulos W.B."/>
            <person name="Clum A."/>
            <person name="Lindquist E."/>
            <person name="Daum C."/>
            <person name="Ramamoorthy G.K."/>
            <person name="Gryganskyi A."/>
            <person name="Culley D."/>
            <person name="Magnuson J.K."/>
            <person name="James T.Y."/>
            <person name="O'Malley M.A."/>
            <person name="Stajich J.E."/>
            <person name="Spatafora J.W."/>
            <person name="Visel A."/>
            <person name="Grigoriev I.V."/>
        </authorList>
    </citation>
    <scope>NUCLEOTIDE SEQUENCE [LARGE SCALE GENOMIC DNA]</scope>
    <source>
        <strain evidence="1 2">CBS 129021</strain>
    </source>
</reference>
<evidence type="ECO:0000313" key="2">
    <source>
        <dbReference type="Proteomes" id="UP000193689"/>
    </source>
</evidence>
<organism evidence="1 2">
    <name type="scientific">Pseudomassariella vexata</name>
    <dbReference type="NCBI Taxonomy" id="1141098"/>
    <lineage>
        <taxon>Eukaryota</taxon>
        <taxon>Fungi</taxon>
        <taxon>Dikarya</taxon>
        <taxon>Ascomycota</taxon>
        <taxon>Pezizomycotina</taxon>
        <taxon>Sordariomycetes</taxon>
        <taxon>Xylariomycetidae</taxon>
        <taxon>Amphisphaeriales</taxon>
        <taxon>Pseudomassariaceae</taxon>
        <taxon>Pseudomassariella</taxon>
    </lineage>
</organism>
<protein>
    <submittedName>
        <fullName evidence="1">Uncharacterized protein</fullName>
    </submittedName>
</protein>
<gene>
    <name evidence="1" type="ORF">BCR38DRAFT_210343</name>
</gene>
<dbReference type="RefSeq" id="XP_040715659.1">
    <property type="nucleotide sequence ID" value="XM_040854151.1"/>
</dbReference>
<name>A0A1Y2E050_9PEZI</name>
<dbReference type="Proteomes" id="UP000193689">
    <property type="component" value="Unassembled WGS sequence"/>
</dbReference>
<sequence length="174" mass="18780">MRLGLPVSQHRGIDLFFNGLQLVINRSLSARCPPFATQRWSNSGDLRCGPDLLFVCGPASLATRSCRTSSNHSPRNRPSVSGRPVGLCTRGSLADCPHSAPQRVQGHSRSDALVLNGSVYIVGCTYPVVNRGRNNKLSRRMHETDTGLLPFNVAQKRTTGGLAHQCCAPSTSLT</sequence>